<dbReference type="InterPro" id="IPR044791">
    <property type="entry name" value="Beta-glucanase/XTH"/>
</dbReference>
<accession>A0A1E5VXF9</accession>
<protein>
    <submittedName>
        <fullName evidence="5">Putative xyloglucan endotransglucosylase/hydrolase protein 28</fullName>
    </submittedName>
</protein>
<keyword evidence="2" id="KW-0326">Glycosidase</keyword>
<evidence type="ECO:0000256" key="3">
    <source>
        <dbReference type="SAM" id="SignalP"/>
    </source>
</evidence>
<name>A0A1E5VXF9_9POAL</name>
<dbReference type="InterPro" id="IPR000757">
    <property type="entry name" value="Beta-glucanase-like"/>
</dbReference>
<feature type="signal peptide" evidence="3">
    <location>
        <begin position="1"/>
        <end position="31"/>
    </location>
</feature>
<organism evidence="5 6">
    <name type="scientific">Dichanthelium oligosanthes</name>
    <dbReference type="NCBI Taxonomy" id="888268"/>
    <lineage>
        <taxon>Eukaryota</taxon>
        <taxon>Viridiplantae</taxon>
        <taxon>Streptophyta</taxon>
        <taxon>Embryophyta</taxon>
        <taxon>Tracheophyta</taxon>
        <taxon>Spermatophyta</taxon>
        <taxon>Magnoliopsida</taxon>
        <taxon>Liliopsida</taxon>
        <taxon>Poales</taxon>
        <taxon>Poaceae</taxon>
        <taxon>PACMAD clade</taxon>
        <taxon>Panicoideae</taxon>
        <taxon>Panicodae</taxon>
        <taxon>Paniceae</taxon>
        <taxon>Dichantheliinae</taxon>
        <taxon>Dichanthelium</taxon>
    </lineage>
</organism>
<gene>
    <name evidence="5" type="ORF">BAE44_0009182</name>
</gene>
<feature type="chain" id="PRO_5009188579" evidence="3">
    <location>
        <begin position="32"/>
        <end position="304"/>
    </location>
</feature>
<dbReference type="Pfam" id="PF00722">
    <property type="entry name" value="Glyco_hydro_16"/>
    <property type="match status" value="1"/>
</dbReference>
<evidence type="ECO:0000256" key="1">
    <source>
        <dbReference type="ARBA" id="ARBA00022801"/>
    </source>
</evidence>
<evidence type="ECO:0000313" key="6">
    <source>
        <dbReference type="Proteomes" id="UP000095767"/>
    </source>
</evidence>
<proteinExistence type="predicted"/>
<dbReference type="GO" id="GO:0005975">
    <property type="term" value="P:carbohydrate metabolic process"/>
    <property type="evidence" value="ECO:0007669"/>
    <property type="project" value="InterPro"/>
</dbReference>
<dbReference type="STRING" id="888268.A0A1E5VXF9"/>
<comment type="caution">
    <text evidence="5">The sequence shown here is derived from an EMBL/GenBank/DDBJ whole genome shotgun (WGS) entry which is preliminary data.</text>
</comment>
<evidence type="ECO:0000256" key="2">
    <source>
        <dbReference type="ARBA" id="ARBA00023295"/>
    </source>
</evidence>
<dbReference type="AlphaFoldDB" id="A0A1E5VXF9"/>
<feature type="domain" description="GH16" evidence="4">
    <location>
        <begin position="148"/>
        <end position="200"/>
    </location>
</feature>
<dbReference type="InterPro" id="IPR013320">
    <property type="entry name" value="ConA-like_dom_sf"/>
</dbReference>
<keyword evidence="3" id="KW-0732">Signal</keyword>
<sequence>MARPFFFRLPLLPPPLRLLLLLLLAVASSSASEEEEATGLAVAARLLPAIPWAFGEGYAQLFGGSNLALHDGGGRVRIALDERTGAACSAVSPSLLPGRWCFRALGSLPWILVRHHQLCSHGASARRHLTYRSGRLLLSSHRMSLSFCRFYIDETPIRVVVMRIESMGAQFPSKPMSLYTTIWDGSSWATSGGRYKVDYKYAPFVAELTDLTLHGCTCINTLTYTSACSPGTDSGHTAVAMSGRQWLAMERLFMTYGYCYDIHIRTHISKIIIHMTHVSLGMHLRDHRSARIGARRVTIKVAYF</sequence>
<dbReference type="EMBL" id="LWDX02026912">
    <property type="protein sequence ID" value="OEL29800.1"/>
    <property type="molecule type" value="Genomic_DNA"/>
</dbReference>
<evidence type="ECO:0000313" key="5">
    <source>
        <dbReference type="EMBL" id="OEL29800.1"/>
    </source>
</evidence>
<keyword evidence="6" id="KW-1185">Reference proteome</keyword>
<dbReference type="SUPFAM" id="SSF49899">
    <property type="entry name" value="Concanavalin A-like lectins/glucanases"/>
    <property type="match status" value="1"/>
</dbReference>
<dbReference type="Gene3D" id="2.60.120.200">
    <property type="match status" value="1"/>
</dbReference>
<dbReference type="GO" id="GO:0004553">
    <property type="term" value="F:hydrolase activity, hydrolyzing O-glycosyl compounds"/>
    <property type="evidence" value="ECO:0007669"/>
    <property type="project" value="InterPro"/>
</dbReference>
<evidence type="ECO:0000259" key="4">
    <source>
        <dbReference type="Pfam" id="PF00722"/>
    </source>
</evidence>
<reference evidence="5 6" key="1">
    <citation type="submission" date="2016-09" db="EMBL/GenBank/DDBJ databases">
        <title>The draft genome of Dichanthelium oligosanthes: A C3 panicoid grass species.</title>
        <authorList>
            <person name="Studer A.J."/>
            <person name="Schnable J.C."/>
            <person name="Brutnell T.P."/>
        </authorList>
    </citation>
    <scope>NUCLEOTIDE SEQUENCE [LARGE SCALE GENOMIC DNA]</scope>
    <source>
        <strain evidence="6">cv. Kellogg 1175</strain>
        <tissue evidence="5">Leaf</tissue>
    </source>
</reference>
<dbReference type="Proteomes" id="UP000095767">
    <property type="component" value="Unassembled WGS sequence"/>
</dbReference>
<dbReference type="OrthoDB" id="4781at2759"/>
<keyword evidence="1 5" id="KW-0378">Hydrolase</keyword>
<dbReference type="PANTHER" id="PTHR31062">
    <property type="entry name" value="XYLOGLUCAN ENDOTRANSGLUCOSYLASE/HYDROLASE PROTEIN 8-RELATED"/>
    <property type="match status" value="1"/>
</dbReference>